<dbReference type="GO" id="GO:0046872">
    <property type="term" value="F:metal ion binding"/>
    <property type="evidence" value="ECO:0007669"/>
    <property type="project" value="UniProtKB-KW"/>
</dbReference>
<dbReference type="Proteomes" id="UP000484164">
    <property type="component" value="Unassembled WGS sequence"/>
</dbReference>
<dbReference type="AlphaFoldDB" id="A0A6L3ZG86"/>
<keyword evidence="1 9" id="KW-0329">Glyoxylate bypass</keyword>
<evidence type="ECO:0000256" key="7">
    <source>
        <dbReference type="ARBA" id="ARBA00023554"/>
    </source>
</evidence>
<dbReference type="PANTHER" id="PTHR36999">
    <property type="entry name" value="ISOCITRATE DEHYDROGENASE [NADP]"/>
    <property type="match status" value="1"/>
</dbReference>
<gene>
    <name evidence="14" type="ORF">F8C82_11820</name>
</gene>
<feature type="binding site" evidence="11">
    <location>
        <position position="547"/>
    </location>
    <ligand>
        <name>D-threo-isocitrate</name>
        <dbReference type="ChEBI" id="CHEBI:15562"/>
    </ligand>
</feature>
<evidence type="ECO:0000256" key="2">
    <source>
        <dbReference type="ARBA" id="ARBA00022532"/>
    </source>
</evidence>
<accession>A0A6L3ZG86</accession>
<evidence type="ECO:0000313" key="15">
    <source>
        <dbReference type="Proteomes" id="UP000484164"/>
    </source>
</evidence>
<keyword evidence="3 12" id="KW-0479">Metal-binding</keyword>
<feature type="binding site" evidence="13">
    <location>
        <position position="135"/>
    </location>
    <ligand>
        <name>NADP(+)</name>
        <dbReference type="ChEBI" id="CHEBI:58349"/>
    </ligand>
</feature>
<keyword evidence="2 9" id="KW-0816">Tricarboxylic acid cycle</keyword>
<protein>
    <recommendedName>
        <fullName evidence="9">Isocitrate dehydrogenase [NADP]</fullName>
        <ecNumber evidence="9">1.1.1.42</ecNumber>
    </recommendedName>
    <alternativeName>
        <fullName evidence="9">Oxalosuccinate decarboxylase</fullName>
    </alternativeName>
</protein>
<comment type="caution">
    <text evidence="14">The sequence shown here is derived from an EMBL/GenBank/DDBJ whole genome shotgun (WGS) entry which is preliminary data.</text>
</comment>
<dbReference type="NCBIfam" id="TIGR00178">
    <property type="entry name" value="monomer_idh"/>
    <property type="match status" value="1"/>
</dbReference>
<evidence type="ECO:0000256" key="4">
    <source>
        <dbReference type="ARBA" id="ARBA00022842"/>
    </source>
</evidence>
<evidence type="ECO:0000256" key="3">
    <source>
        <dbReference type="ARBA" id="ARBA00022723"/>
    </source>
</evidence>
<dbReference type="PIRSF" id="PIRSF009407">
    <property type="entry name" value="IDH_monmr"/>
    <property type="match status" value="1"/>
</dbReference>
<proteinExistence type="inferred from homology"/>
<evidence type="ECO:0000256" key="13">
    <source>
        <dbReference type="PIRSR" id="PIRSR009407-4"/>
    </source>
</evidence>
<dbReference type="GO" id="GO:0006099">
    <property type="term" value="P:tricarboxylic acid cycle"/>
    <property type="evidence" value="ECO:0007669"/>
    <property type="project" value="UniProtKB-KW"/>
</dbReference>
<keyword evidence="15" id="KW-1185">Reference proteome</keyword>
<keyword evidence="4 12" id="KW-0460">Magnesium</keyword>
<dbReference type="GO" id="GO:0004450">
    <property type="term" value="F:isocitrate dehydrogenase (NADP+) activity"/>
    <property type="evidence" value="ECO:0007669"/>
    <property type="project" value="UniProtKB-EC"/>
</dbReference>
<feature type="binding site" evidence="11">
    <location>
        <position position="145"/>
    </location>
    <ligand>
        <name>D-threo-isocitrate</name>
        <dbReference type="ChEBI" id="CHEBI:15562"/>
    </ligand>
</feature>
<dbReference type="EC" id="1.1.1.42" evidence="9"/>
<name>A0A6L3ZG86_9FLAO</name>
<comment type="catalytic activity">
    <reaction evidence="7 9">
        <text>D-threo-isocitrate + NADP(+) = 2-oxoglutarate + CO2 + NADPH</text>
        <dbReference type="Rhea" id="RHEA:19629"/>
        <dbReference type="ChEBI" id="CHEBI:15562"/>
        <dbReference type="ChEBI" id="CHEBI:16526"/>
        <dbReference type="ChEBI" id="CHEBI:16810"/>
        <dbReference type="ChEBI" id="CHEBI:57783"/>
        <dbReference type="ChEBI" id="CHEBI:58349"/>
        <dbReference type="EC" id="1.1.1.42"/>
    </reaction>
</comment>
<feature type="binding site" evidence="12">
    <location>
        <position position="350"/>
    </location>
    <ligand>
        <name>Mg(2+)</name>
        <dbReference type="ChEBI" id="CHEBI:18420"/>
    </ligand>
</feature>
<feature type="binding site" evidence="13">
    <location>
        <begin position="584"/>
        <end position="585"/>
    </location>
    <ligand>
        <name>NADP(+)</name>
        <dbReference type="ChEBI" id="CHEBI:58349"/>
    </ligand>
</feature>
<reference evidence="14 15" key="1">
    <citation type="submission" date="2019-10" db="EMBL/GenBank/DDBJ databases">
        <title>Genome sequence of Phaeocystidibacter marisrubri JCM30614 (type strain).</title>
        <authorList>
            <person name="Bowman J.P."/>
        </authorList>
    </citation>
    <scope>NUCLEOTIDE SEQUENCE [LARGE SCALE GENOMIC DNA]</scope>
    <source>
        <strain evidence="14 15">JCM 30614</strain>
    </source>
</reference>
<organism evidence="14 15">
    <name type="scientific">Phaeocystidibacter marisrubri</name>
    <dbReference type="NCBI Taxonomy" id="1577780"/>
    <lineage>
        <taxon>Bacteria</taxon>
        <taxon>Pseudomonadati</taxon>
        <taxon>Bacteroidota</taxon>
        <taxon>Flavobacteriia</taxon>
        <taxon>Flavobacteriales</taxon>
        <taxon>Phaeocystidibacteraceae</taxon>
        <taxon>Phaeocystidibacter</taxon>
    </lineage>
</organism>
<feature type="binding site" evidence="13">
    <location>
        <position position="649"/>
    </location>
    <ligand>
        <name>NADP(+)</name>
        <dbReference type="ChEBI" id="CHEBI:58349"/>
    </ligand>
</feature>
<dbReference type="RefSeq" id="WP_151693791.1">
    <property type="nucleotide sequence ID" value="NZ_BMGX01000001.1"/>
</dbReference>
<comment type="similarity">
    <text evidence="8 9">Belongs to the monomeric-type IDH family.</text>
</comment>
<dbReference type="PANTHER" id="PTHR36999:SF1">
    <property type="entry name" value="ISOCITRATE DEHYDROGENASE (NADP(+))"/>
    <property type="match status" value="1"/>
</dbReference>
<evidence type="ECO:0000256" key="6">
    <source>
        <dbReference type="ARBA" id="ARBA00023002"/>
    </source>
</evidence>
<evidence type="ECO:0000313" key="14">
    <source>
        <dbReference type="EMBL" id="KAB2816364.1"/>
    </source>
</evidence>
<dbReference type="EMBL" id="WBVQ01000002">
    <property type="protein sequence ID" value="KAB2816364.1"/>
    <property type="molecule type" value="Genomic_DNA"/>
</dbReference>
<dbReference type="InterPro" id="IPR004436">
    <property type="entry name" value="Isocitrate_DH_NADP_mono"/>
</dbReference>
<evidence type="ECO:0000256" key="9">
    <source>
        <dbReference type="PIRNR" id="PIRNR009407"/>
    </source>
</evidence>
<feature type="binding site" evidence="13">
    <location>
        <begin position="600"/>
        <end position="602"/>
    </location>
    <ligand>
        <name>NADP(+)</name>
        <dbReference type="ChEBI" id="CHEBI:58349"/>
    </ligand>
</feature>
<feature type="site" description="Critical for catalysis" evidence="10">
    <location>
        <position position="255"/>
    </location>
</feature>
<feature type="site" description="Critical for catalysis" evidence="10">
    <location>
        <position position="420"/>
    </location>
</feature>
<sequence>MPTSKIIYTKTDEAPALATYSLLPIIESFLEKAGVEIETRDISLAGRVLANFPEYLNENQRIADHLAELGELAKTPEANIIKLPNISASIPQLKAVIAELQDHGFAIPNYVDEPSNDEEKEAKSRYDRIKGSAVNPVLREGNSDRRAPKAVKEFARKNPHRMGAWSADSKSRVASMTEGDFYGSEQSITNGNSAFASIVFEDESGASMILKEKIALLPGEVLDSSVMSVRALRSFLKEQVAAAKADGVLFSVHLKATMMKVSDPIIFGHVVKAFFADVFEKYGSDLKEAGANPNDGLGNTLSALANLSADKASEIEAAFNAALENGPDMAMVDSDRGITNLHVPSDVIIDASMPALIRTSGQMWNKEGKQQDIIAVIPDRSYAGVYQTVIEDCKAKGAYDPVTMGSVSNVGLMAQKAEEYGSHDKTFEMAANGTVKVLDDAGNVWMEHKVEEGDIFRACQTKDAPIQDWVKLAVNRAKSTGLPTVFWLDENRAHDAELIKKVNTYLKDHDSTGLDIRILSPVEATQFSVDRIREGLDTISVTGNVLRDYLTDLFPILEVGTSAKMLSIVPLMNGGGLFETGAGGSAPKHVQQFESENHLRWDSLGEFLAIAVSLEHLGNNFNNPKALVLAKTLDDATSKLLLNGKSPSRKVNELDNRGSHFYLALYWAQELAAQSEDAELKAAFEKMAADLEANEKTIVEELNGAQGVAMNIGGYYHPDTKLASAAMRPSATLNAIID</sequence>
<evidence type="ECO:0000256" key="11">
    <source>
        <dbReference type="PIRSR" id="PIRSR009407-2"/>
    </source>
</evidence>
<feature type="binding site" evidence="13">
    <location>
        <begin position="82"/>
        <end position="87"/>
    </location>
    <ligand>
        <name>NADP(+)</name>
        <dbReference type="ChEBI" id="CHEBI:58349"/>
    </ligand>
</feature>
<keyword evidence="5 9" id="KW-0521">NADP</keyword>
<keyword evidence="6 9" id="KW-0560">Oxidoreductase</keyword>
<dbReference type="Pfam" id="PF03971">
    <property type="entry name" value="IDH"/>
    <property type="match status" value="1"/>
</dbReference>
<evidence type="ECO:0000256" key="5">
    <source>
        <dbReference type="ARBA" id="ARBA00022857"/>
    </source>
</evidence>
<dbReference type="SUPFAM" id="SSF53659">
    <property type="entry name" value="Isocitrate/Isopropylmalate dehydrogenase-like"/>
    <property type="match status" value="1"/>
</dbReference>
<comment type="cofactor">
    <cofactor evidence="12">
        <name>Mg(2+)</name>
        <dbReference type="ChEBI" id="CHEBI:18420"/>
    </cofactor>
    <cofactor evidence="12">
        <name>Mn(2+)</name>
        <dbReference type="ChEBI" id="CHEBI:29035"/>
    </cofactor>
    <text evidence="12">Binds 1 Mg(2+) or Mn(2+) ion per subunit.</text>
</comment>
<feature type="binding site" evidence="12">
    <location>
        <position position="552"/>
    </location>
    <ligand>
        <name>Mg(2+)</name>
        <dbReference type="ChEBI" id="CHEBI:18420"/>
    </ligand>
</feature>
<evidence type="ECO:0000256" key="10">
    <source>
        <dbReference type="PIRSR" id="PIRSR009407-1"/>
    </source>
</evidence>
<dbReference type="GO" id="GO:0006097">
    <property type="term" value="P:glyoxylate cycle"/>
    <property type="evidence" value="ECO:0007669"/>
    <property type="project" value="UniProtKB-KW"/>
</dbReference>
<dbReference type="OrthoDB" id="9807643at2"/>
<evidence type="ECO:0000256" key="8">
    <source>
        <dbReference type="ARBA" id="ARBA00046318"/>
    </source>
</evidence>
<evidence type="ECO:0000256" key="1">
    <source>
        <dbReference type="ARBA" id="ARBA00022435"/>
    </source>
</evidence>
<feature type="binding site" evidence="12">
    <location>
        <position position="548"/>
    </location>
    <ligand>
        <name>Mg(2+)</name>
        <dbReference type="ChEBI" id="CHEBI:18420"/>
    </ligand>
</feature>
<evidence type="ECO:0000256" key="12">
    <source>
        <dbReference type="PIRSR" id="PIRSR009407-3"/>
    </source>
</evidence>
<feature type="binding site" evidence="13">
    <location>
        <position position="589"/>
    </location>
    <ligand>
        <name>NADP(+)</name>
        <dbReference type="ChEBI" id="CHEBI:58349"/>
    </ligand>
</feature>
<feature type="binding site" evidence="11">
    <location>
        <begin position="132"/>
        <end position="139"/>
    </location>
    <ligand>
        <name>substrate</name>
    </ligand>
</feature>